<feature type="domain" description="Thiamine pyrophosphate enzyme central" evidence="2">
    <location>
        <begin position="1"/>
        <end position="57"/>
    </location>
</feature>
<reference evidence="3 4" key="1">
    <citation type="submission" date="2019-03" db="EMBL/GenBank/DDBJ databases">
        <title>Genomic Encyclopedia of Type Strains, Phase IV (KMG-IV): sequencing the most valuable type-strain genomes for metagenomic binning, comparative biology and taxonomic classification.</title>
        <authorList>
            <person name="Goeker M."/>
        </authorList>
    </citation>
    <scope>NUCLEOTIDE SEQUENCE [LARGE SCALE GENOMIC DNA]</scope>
    <source>
        <strain evidence="3 4">DSM 45934</strain>
    </source>
</reference>
<evidence type="ECO:0000256" key="1">
    <source>
        <dbReference type="SAM" id="MobiDB-lite"/>
    </source>
</evidence>
<protein>
    <submittedName>
        <fullName evidence="3">Thiamine pyrophosphate-dependent enzyme</fullName>
    </submittedName>
</protein>
<proteinExistence type="predicted"/>
<dbReference type="Gene3D" id="3.40.50.1220">
    <property type="entry name" value="TPP-binding domain"/>
    <property type="match status" value="1"/>
</dbReference>
<keyword evidence="4" id="KW-1185">Reference proteome</keyword>
<name>A0A4R2JGY1_9PSEU</name>
<organism evidence="3 4">
    <name type="scientific">Actinocrispum wychmicini</name>
    <dbReference type="NCBI Taxonomy" id="1213861"/>
    <lineage>
        <taxon>Bacteria</taxon>
        <taxon>Bacillati</taxon>
        <taxon>Actinomycetota</taxon>
        <taxon>Actinomycetes</taxon>
        <taxon>Pseudonocardiales</taxon>
        <taxon>Pseudonocardiaceae</taxon>
        <taxon>Actinocrispum</taxon>
    </lineage>
</organism>
<dbReference type="AlphaFoldDB" id="A0A4R2JGY1"/>
<evidence type="ECO:0000259" key="2">
    <source>
        <dbReference type="Pfam" id="PF00205"/>
    </source>
</evidence>
<comment type="caution">
    <text evidence="3">The sequence shown here is derived from an EMBL/GenBank/DDBJ whole genome shotgun (WGS) entry which is preliminary data.</text>
</comment>
<dbReference type="EMBL" id="SLWS01000005">
    <property type="protein sequence ID" value="TCO58304.1"/>
    <property type="molecule type" value="Genomic_DNA"/>
</dbReference>
<dbReference type="SUPFAM" id="SSF52467">
    <property type="entry name" value="DHS-like NAD/FAD-binding domain"/>
    <property type="match status" value="1"/>
</dbReference>
<gene>
    <name evidence="3" type="ORF">EV192_105369</name>
</gene>
<evidence type="ECO:0000313" key="4">
    <source>
        <dbReference type="Proteomes" id="UP000295680"/>
    </source>
</evidence>
<feature type="compositionally biased region" description="Basic and acidic residues" evidence="1">
    <location>
        <begin position="87"/>
        <end position="101"/>
    </location>
</feature>
<feature type="region of interest" description="Disordered" evidence="1">
    <location>
        <begin position="87"/>
        <end position="107"/>
    </location>
</feature>
<dbReference type="InterPro" id="IPR029035">
    <property type="entry name" value="DHS-like_NAD/FAD-binding_dom"/>
</dbReference>
<dbReference type="RefSeq" id="WP_243727029.1">
    <property type="nucleotide sequence ID" value="NZ_SLWS01000005.1"/>
</dbReference>
<dbReference type="Pfam" id="PF00205">
    <property type="entry name" value="TPP_enzyme_M"/>
    <property type="match status" value="1"/>
</dbReference>
<dbReference type="GO" id="GO:0030976">
    <property type="term" value="F:thiamine pyrophosphate binding"/>
    <property type="evidence" value="ECO:0007669"/>
    <property type="project" value="InterPro"/>
</dbReference>
<evidence type="ECO:0000313" key="3">
    <source>
        <dbReference type="EMBL" id="TCO58304.1"/>
    </source>
</evidence>
<accession>A0A4R2JGY1</accession>
<dbReference type="InterPro" id="IPR012000">
    <property type="entry name" value="Thiamin_PyroP_enz_cen_dom"/>
</dbReference>
<dbReference type="Proteomes" id="UP000295680">
    <property type="component" value="Unassembled WGS sequence"/>
</dbReference>
<sequence length="107" mass="11337">MNEADLLIVIGASFANHTGIATYKPIVQIDDDHAAIGRFTAATAGLLGDAQLAVAALMAVLGETKAEDQRADVAARQAIWRAEKTCRAQDDRGRGQVRDTSETCPAQ</sequence>
<dbReference type="GO" id="GO:0000287">
    <property type="term" value="F:magnesium ion binding"/>
    <property type="evidence" value="ECO:0007669"/>
    <property type="project" value="InterPro"/>
</dbReference>